<reference evidence="2 3" key="1">
    <citation type="submission" date="2016-04" db="EMBL/GenBank/DDBJ databases">
        <title>Evolutionary innovation and constraint leading to complex multicellularity in the Ascomycota.</title>
        <authorList>
            <person name="Cisse O."/>
            <person name="Nguyen A."/>
            <person name="Hewitt D.A."/>
            <person name="Jedd G."/>
            <person name="Stajich J.E."/>
        </authorList>
    </citation>
    <scope>NUCLEOTIDE SEQUENCE [LARGE SCALE GENOMIC DNA]</scope>
    <source>
        <strain evidence="2 3">DAH-3</strain>
    </source>
</reference>
<dbReference type="InterPro" id="IPR023473">
    <property type="entry name" value="AMMECR1"/>
</dbReference>
<evidence type="ECO:0000259" key="1">
    <source>
        <dbReference type="PROSITE" id="PS51112"/>
    </source>
</evidence>
<dbReference type="Proteomes" id="UP000186594">
    <property type="component" value="Unassembled WGS sequence"/>
</dbReference>
<dbReference type="InterPro" id="IPR036071">
    <property type="entry name" value="AMMECR1_dom_sf"/>
</dbReference>
<accession>A0A1U7LGT5</accession>
<dbReference type="Gene3D" id="3.30.700.20">
    <property type="entry name" value="Hypothetical protein ph0010, domain 1"/>
    <property type="match status" value="1"/>
</dbReference>
<organism evidence="2 3">
    <name type="scientific">Neolecta irregularis (strain DAH-3)</name>
    <dbReference type="NCBI Taxonomy" id="1198029"/>
    <lineage>
        <taxon>Eukaryota</taxon>
        <taxon>Fungi</taxon>
        <taxon>Dikarya</taxon>
        <taxon>Ascomycota</taxon>
        <taxon>Taphrinomycotina</taxon>
        <taxon>Neolectales</taxon>
        <taxon>Neolectaceae</taxon>
        <taxon>Neolecta</taxon>
    </lineage>
</organism>
<sequence>MAAATAFCFDIIRVYLRKTEPVLFLHDYVVLGLPRGISLDKSYPLFVTWSTLSKSGSKRLRGCIGTFEPLPVEAGLKTYAVAAAFEDNRFPPLTKEEVYSLECCVTFLLHFERVDDPMDWTVGTHGLRITFKYNGRRKSSTYLPEVAPEQGWTKEETLDNLMNKAGFNGPPGSYKNPDLYLEIVRYQGIATRTSHGHFKEFKKTLKTIGQSQNQ</sequence>
<dbReference type="SUPFAM" id="SSF143447">
    <property type="entry name" value="AMMECR1-like"/>
    <property type="match status" value="1"/>
</dbReference>
<dbReference type="NCBIfam" id="TIGR00296">
    <property type="entry name" value="TIGR00296 family protein"/>
    <property type="match status" value="1"/>
</dbReference>
<evidence type="ECO:0000313" key="3">
    <source>
        <dbReference type="Proteomes" id="UP000186594"/>
    </source>
</evidence>
<dbReference type="PANTHER" id="PTHR13016">
    <property type="entry name" value="AMMECR1 HOMOLOG"/>
    <property type="match status" value="1"/>
</dbReference>
<feature type="domain" description="AMMECR1" evidence="1">
    <location>
        <begin position="1"/>
        <end position="202"/>
    </location>
</feature>
<dbReference type="EMBL" id="LXFE01004217">
    <property type="protein sequence ID" value="OLL21870.1"/>
    <property type="molecule type" value="Genomic_DNA"/>
</dbReference>
<keyword evidence="3" id="KW-1185">Reference proteome</keyword>
<evidence type="ECO:0000313" key="2">
    <source>
        <dbReference type="EMBL" id="OLL21870.1"/>
    </source>
</evidence>
<dbReference type="PROSITE" id="PS51112">
    <property type="entry name" value="AMMECR1"/>
    <property type="match status" value="1"/>
</dbReference>
<dbReference type="AlphaFoldDB" id="A0A1U7LGT5"/>
<protein>
    <recommendedName>
        <fullName evidence="1">AMMECR1 domain-containing protein</fullName>
    </recommendedName>
</protein>
<dbReference type="OrthoDB" id="24630at2759"/>
<dbReference type="InterPro" id="IPR027485">
    <property type="entry name" value="AMMECR1_N"/>
</dbReference>
<dbReference type="STRING" id="1198029.A0A1U7LGT5"/>
<dbReference type="PANTHER" id="PTHR13016:SF0">
    <property type="entry name" value="AMME SYNDROME CANDIDATE GENE 1 PROTEIN"/>
    <property type="match status" value="1"/>
</dbReference>
<dbReference type="InterPro" id="IPR002733">
    <property type="entry name" value="AMMECR1_domain"/>
</dbReference>
<dbReference type="Pfam" id="PF01871">
    <property type="entry name" value="AMMECR1"/>
    <property type="match status" value="1"/>
</dbReference>
<comment type="caution">
    <text evidence="2">The sequence shown here is derived from an EMBL/GenBank/DDBJ whole genome shotgun (WGS) entry which is preliminary data.</text>
</comment>
<proteinExistence type="predicted"/>
<gene>
    <name evidence="2" type="ORF">NEOLI_000473</name>
</gene>
<name>A0A1U7LGT5_NEOID</name>